<dbReference type="AlphaFoldDB" id="A0AAE0CJP3"/>
<feature type="domain" description="Zinc finger PMZ-type" evidence="1">
    <location>
        <begin position="49"/>
        <end position="76"/>
    </location>
</feature>
<reference evidence="2" key="1">
    <citation type="journal article" date="2023" name="Plant J.">
        <title>Genome sequences and population genomics provide insights into the demographic history, inbreeding, and mutation load of two 'living fossil' tree species of Dipteronia.</title>
        <authorList>
            <person name="Feng Y."/>
            <person name="Comes H.P."/>
            <person name="Chen J."/>
            <person name="Zhu S."/>
            <person name="Lu R."/>
            <person name="Zhang X."/>
            <person name="Li P."/>
            <person name="Qiu J."/>
            <person name="Olsen K.M."/>
            <person name="Qiu Y."/>
        </authorList>
    </citation>
    <scope>NUCLEOTIDE SEQUENCE</scope>
    <source>
        <strain evidence="2">KIB01</strain>
    </source>
</reference>
<dbReference type="InterPro" id="IPR006564">
    <property type="entry name" value="Znf_PMZ"/>
</dbReference>
<dbReference type="GO" id="GO:0008270">
    <property type="term" value="F:zinc ion binding"/>
    <property type="evidence" value="ECO:0007669"/>
    <property type="project" value="InterPro"/>
</dbReference>
<proteinExistence type="predicted"/>
<comment type="caution">
    <text evidence="2">The sequence shown here is derived from an EMBL/GenBank/DDBJ whole genome shotgun (WGS) entry which is preliminary data.</text>
</comment>
<name>A0AAE0CJP3_9ROSI</name>
<keyword evidence="3" id="KW-1185">Reference proteome</keyword>
<dbReference type="Proteomes" id="UP001280121">
    <property type="component" value="Unassembled WGS sequence"/>
</dbReference>
<dbReference type="SMART" id="SM00575">
    <property type="entry name" value="ZnF_PMZ"/>
    <property type="match status" value="1"/>
</dbReference>
<gene>
    <name evidence="2" type="ORF">Ddye_012909</name>
</gene>
<protein>
    <recommendedName>
        <fullName evidence="1">Zinc finger PMZ-type domain-containing protein</fullName>
    </recommendedName>
</protein>
<sequence length="128" mass="14638">MNTYLTTFAHKMEVSRKERSLYMNAFAVGLYEFQVKDGRYEAIVDLENKTCICREFQLDQLPCAYAFAAMGVHNIPYEGKCSKCYKSEYLMIAYSELINLVGDQSDWIIHEDVRCKVVYPPVGGHSAG</sequence>
<organism evidence="2 3">
    <name type="scientific">Dipteronia dyeriana</name>
    <dbReference type="NCBI Taxonomy" id="168575"/>
    <lineage>
        <taxon>Eukaryota</taxon>
        <taxon>Viridiplantae</taxon>
        <taxon>Streptophyta</taxon>
        <taxon>Embryophyta</taxon>
        <taxon>Tracheophyta</taxon>
        <taxon>Spermatophyta</taxon>
        <taxon>Magnoliopsida</taxon>
        <taxon>eudicotyledons</taxon>
        <taxon>Gunneridae</taxon>
        <taxon>Pentapetalae</taxon>
        <taxon>rosids</taxon>
        <taxon>malvids</taxon>
        <taxon>Sapindales</taxon>
        <taxon>Sapindaceae</taxon>
        <taxon>Hippocastanoideae</taxon>
        <taxon>Acereae</taxon>
        <taxon>Dipteronia</taxon>
    </lineage>
</organism>
<dbReference type="EMBL" id="JANJYI010000004">
    <property type="protein sequence ID" value="KAK2653053.1"/>
    <property type="molecule type" value="Genomic_DNA"/>
</dbReference>
<accession>A0AAE0CJP3</accession>
<evidence type="ECO:0000313" key="2">
    <source>
        <dbReference type="EMBL" id="KAK2653053.1"/>
    </source>
</evidence>
<evidence type="ECO:0000259" key="1">
    <source>
        <dbReference type="SMART" id="SM00575"/>
    </source>
</evidence>
<evidence type="ECO:0000313" key="3">
    <source>
        <dbReference type="Proteomes" id="UP001280121"/>
    </source>
</evidence>